<dbReference type="RefSeq" id="WP_022332225.1">
    <property type="nucleotide sequence ID" value="NZ_DAWDUM010000001.1"/>
</dbReference>
<proteinExistence type="predicted"/>
<accession>A0AAJ1CDC1</accession>
<name>A0AAJ1CDC1_9BACT</name>
<feature type="chain" id="PRO_5042534591" description="DUF7738 domain-containing protein" evidence="1">
    <location>
        <begin position="22"/>
        <end position="258"/>
    </location>
</feature>
<evidence type="ECO:0000313" key="4">
    <source>
        <dbReference type="Proteomes" id="UP001205035"/>
    </source>
</evidence>
<gene>
    <name evidence="3" type="ORF">NE651_04130</name>
</gene>
<protein>
    <recommendedName>
        <fullName evidence="2">DUF7738 domain-containing protein</fullName>
    </recommendedName>
</protein>
<reference evidence="3" key="1">
    <citation type="submission" date="2022-06" db="EMBL/GenBank/DDBJ databases">
        <title>Isolation of gut microbiota from human fecal samples.</title>
        <authorList>
            <person name="Pamer E.G."/>
            <person name="Barat B."/>
            <person name="Waligurski E."/>
            <person name="Medina S."/>
            <person name="Paddock L."/>
            <person name="Mostad J."/>
        </authorList>
    </citation>
    <scope>NUCLEOTIDE SEQUENCE</scope>
    <source>
        <strain evidence="3">DFI.6.22</strain>
    </source>
</reference>
<evidence type="ECO:0000256" key="1">
    <source>
        <dbReference type="SAM" id="SignalP"/>
    </source>
</evidence>
<keyword evidence="1" id="KW-0732">Signal</keyword>
<dbReference type="AlphaFoldDB" id="A0AAJ1CDC1"/>
<evidence type="ECO:0000259" key="2">
    <source>
        <dbReference type="Pfam" id="PF24880"/>
    </source>
</evidence>
<evidence type="ECO:0000313" key="3">
    <source>
        <dbReference type="EMBL" id="MCQ5082074.1"/>
    </source>
</evidence>
<feature type="domain" description="DUF7738" evidence="2">
    <location>
        <begin position="54"/>
        <end position="163"/>
    </location>
</feature>
<organism evidence="3 4">
    <name type="scientific">Alistipes onderdonkii</name>
    <dbReference type="NCBI Taxonomy" id="328813"/>
    <lineage>
        <taxon>Bacteria</taxon>
        <taxon>Pseudomonadati</taxon>
        <taxon>Bacteroidota</taxon>
        <taxon>Bacteroidia</taxon>
        <taxon>Bacteroidales</taxon>
        <taxon>Rikenellaceae</taxon>
        <taxon>Alistipes</taxon>
    </lineage>
</organism>
<feature type="signal peptide" evidence="1">
    <location>
        <begin position="1"/>
        <end position="21"/>
    </location>
</feature>
<sequence>MMKIKNIILSFLLGIFTVACSGAGEVADEGYMGSGYTKEELDAKGVNTQHLFVFTEERATYNGRTFSINIPIDSLIEIFGPCERILYGKDYNTGYNRYFWDTIGFTALVSPEKEVMEFNLHWDYLPKEKEYDYDDPDPADVPAKFFKGKILLNGIPLDNTSDYADYCNNKEIQSLLLKLARKKGIKRNFHQCLYHFVDNGSINRYHHSYHKLYFFDYTTFENNPFFSYRVKVVTKTGQIHEFGMQYAVYTNPNSIDIF</sequence>
<dbReference type="PROSITE" id="PS51257">
    <property type="entry name" value="PROKAR_LIPOPROTEIN"/>
    <property type="match status" value="1"/>
</dbReference>
<dbReference type="EMBL" id="JANGBQ010000004">
    <property type="protein sequence ID" value="MCQ5082074.1"/>
    <property type="molecule type" value="Genomic_DNA"/>
</dbReference>
<dbReference type="InterPro" id="IPR056640">
    <property type="entry name" value="DUF7738"/>
</dbReference>
<comment type="caution">
    <text evidence="3">The sequence shown here is derived from an EMBL/GenBank/DDBJ whole genome shotgun (WGS) entry which is preliminary data.</text>
</comment>
<dbReference type="Proteomes" id="UP001205035">
    <property type="component" value="Unassembled WGS sequence"/>
</dbReference>
<dbReference type="Pfam" id="PF24880">
    <property type="entry name" value="DUF7738"/>
    <property type="match status" value="1"/>
</dbReference>